<dbReference type="Proteomes" id="UP001642360">
    <property type="component" value="Unassembled WGS sequence"/>
</dbReference>
<dbReference type="FunFam" id="3.40.50.2000:FF:000065">
    <property type="entry name" value="Glycosyltransferase"/>
    <property type="match status" value="1"/>
</dbReference>
<keyword evidence="2 5" id="KW-0328">Glycosyltransferase</keyword>
<proteinExistence type="inferred from homology"/>
<dbReference type="GO" id="GO:0102970">
    <property type="term" value="F:7-deoxyloganetic acid glucosyltransferase activity"/>
    <property type="evidence" value="ECO:0007669"/>
    <property type="project" value="UniProtKB-EC"/>
</dbReference>
<evidence type="ECO:0000256" key="4">
    <source>
        <dbReference type="ARBA" id="ARBA00051827"/>
    </source>
</evidence>
<evidence type="ECO:0000313" key="7">
    <source>
        <dbReference type="EMBL" id="CAK9135693.1"/>
    </source>
</evidence>
<reference evidence="7 8" key="1">
    <citation type="submission" date="2024-02" db="EMBL/GenBank/DDBJ databases">
        <authorList>
            <person name="Vignale AGUSTIN F."/>
            <person name="Sosa J E."/>
            <person name="Modenutti C."/>
        </authorList>
    </citation>
    <scope>NUCLEOTIDE SEQUENCE [LARGE SCALE GENOMIC DNA]</scope>
</reference>
<comment type="similarity">
    <text evidence="1 5">Belongs to the UDP-glycosyltransferase family.</text>
</comment>
<dbReference type="Pfam" id="PF00201">
    <property type="entry name" value="UDPGT"/>
    <property type="match status" value="1"/>
</dbReference>
<evidence type="ECO:0000256" key="6">
    <source>
        <dbReference type="RuleBase" id="RU362057"/>
    </source>
</evidence>
<dbReference type="PANTHER" id="PTHR11926:SF1392">
    <property type="entry name" value="GLYCOSYLTRANSFERASE"/>
    <property type="match status" value="1"/>
</dbReference>
<accession>A0ABC8QSH4</accession>
<comment type="catalytic activity">
    <reaction evidence="4">
        <text>7-deoxyloganetate + UDP-alpha-D-glucose = 7-deoxyloganate + UDP + H(+)</text>
        <dbReference type="Rhea" id="RHEA:39895"/>
        <dbReference type="ChEBI" id="CHEBI:15378"/>
        <dbReference type="ChEBI" id="CHEBI:58223"/>
        <dbReference type="ChEBI" id="CHEBI:58885"/>
        <dbReference type="ChEBI" id="CHEBI:76844"/>
        <dbReference type="ChEBI" id="CHEBI:76846"/>
        <dbReference type="EC" id="2.4.1.323"/>
    </reaction>
</comment>
<keyword evidence="3 5" id="KW-0808">Transferase</keyword>
<sequence length="486" mass="54840">MDYPKPLFVHVLIFPLPLQGPVNCMLKLAELLCLADFHVTFLNTDHIHHRLLRYTDVQSRFTRYPKFRFEAISDGLSEDHPRSGDRFVEMFDAMEAVTYPLFTEMVTSGDLSSSSDRPVTCIIADGIFSFAVDVAQKIGIPLLYFDTISPCGLWTYLCVPKLIQAKELPFKGDDLDAKITCVPGMEGFLRRRDLPSFCRSSDLTEPVIQLILKENHELPKAQGLILNTFEELEGSLLSHMGTLCPNLYPIGPLHTHLNTRLCPKLASKPPTFSNSLWEEDKSCMVWLDQQPLKSVIYVSIGSLAVMTKDQLMEFWYGLVNSGKRFLWVRRPGSIAGDCSESQIPTELLQGTRERGCIVGWVPQEEVLAHPAIGGFLTHSGWNSTLESIVAGVPMICWPYFVDQQVNSRFVGEVWKLGLDMKDTCDRVIIEKTIRDLIDERKDELMARADLMSKLARESVNEGGSSFCNLERLIEGIRVMSLEASRV</sequence>
<organism evidence="7 8">
    <name type="scientific">Ilex paraguariensis</name>
    <name type="common">yerba mate</name>
    <dbReference type="NCBI Taxonomy" id="185542"/>
    <lineage>
        <taxon>Eukaryota</taxon>
        <taxon>Viridiplantae</taxon>
        <taxon>Streptophyta</taxon>
        <taxon>Embryophyta</taxon>
        <taxon>Tracheophyta</taxon>
        <taxon>Spermatophyta</taxon>
        <taxon>Magnoliopsida</taxon>
        <taxon>eudicotyledons</taxon>
        <taxon>Gunneridae</taxon>
        <taxon>Pentapetalae</taxon>
        <taxon>asterids</taxon>
        <taxon>campanulids</taxon>
        <taxon>Aquifoliales</taxon>
        <taxon>Aquifoliaceae</taxon>
        <taxon>Ilex</taxon>
    </lineage>
</organism>
<name>A0ABC8QSH4_9AQUA</name>
<dbReference type="AlphaFoldDB" id="A0ABC8QSH4"/>
<dbReference type="FunFam" id="3.40.50.2000:FF:000040">
    <property type="entry name" value="UDP-glycosyltransferase 76C1"/>
    <property type="match status" value="1"/>
</dbReference>
<comment type="caution">
    <text evidence="7">The sequence shown here is derived from an EMBL/GenBank/DDBJ whole genome shotgun (WGS) entry which is preliminary data.</text>
</comment>
<protein>
    <recommendedName>
        <fullName evidence="6">Glycosyltransferase</fullName>
        <ecNumber evidence="6">2.4.1.-</ecNumber>
    </recommendedName>
</protein>
<evidence type="ECO:0000256" key="3">
    <source>
        <dbReference type="ARBA" id="ARBA00022679"/>
    </source>
</evidence>
<dbReference type="InterPro" id="IPR035595">
    <property type="entry name" value="UDP_glycos_trans_CS"/>
</dbReference>
<evidence type="ECO:0000256" key="5">
    <source>
        <dbReference type="RuleBase" id="RU003718"/>
    </source>
</evidence>
<evidence type="ECO:0000256" key="2">
    <source>
        <dbReference type="ARBA" id="ARBA00022676"/>
    </source>
</evidence>
<dbReference type="SUPFAM" id="SSF53756">
    <property type="entry name" value="UDP-Glycosyltransferase/glycogen phosphorylase"/>
    <property type="match status" value="1"/>
</dbReference>
<evidence type="ECO:0000256" key="1">
    <source>
        <dbReference type="ARBA" id="ARBA00009995"/>
    </source>
</evidence>
<evidence type="ECO:0000313" key="8">
    <source>
        <dbReference type="Proteomes" id="UP001642360"/>
    </source>
</evidence>
<dbReference type="EC" id="2.4.1.-" evidence="6"/>
<dbReference type="PANTHER" id="PTHR11926">
    <property type="entry name" value="GLUCOSYL/GLUCURONOSYL TRANSFERASES"/>
    <property type="match status" value="1"/>
</dbReference>
<dbReference type="EMBL" id="CAUOFW020000725">
    <property type="protein sequence ID" value="CAK9135693.1"/>
    <property type="molecule type" value="Genomic_DNA"/>
</dbReference>
<dbReference type="PROSITE" id="PS00375">
    <property type="entry name" value="UDPGT"/>
    <property type="match status" value="1"/>
</dbReference>
<keyword evidence="8" id="KW-1185">Reference proteome</keyword>
<dbReference type="InterPro" id="IPR002213">
    <property type="entry name" value="UDP_glucos_trans"/>
</dbReference>
<dbReference type="CDD" id="cd03784">
    <property type="entry name" value="GT1_Gtf-like"/>
    <property type="match status" value="1"/>
</dbReference>
<gene>
    <name evidence="7" type="ORF">ILEXP_LOCUS2656</name>
</gene>
<dbReference type="GO" id="GO:0035251">
    <property type="term" value="F:UDP-glucosyltransferase activity"/>
    <property type="evidence" value="ECO:0007669"/>
    <property type="project" value="UniProtKB-ARBA"/>
</dbReference>
<dbReference type="Gene3D" id="3.40.50.2000">
    <property type="entry name" value="Glycogen Phosphorylase B"/>
    <property type="match status" value="2"/>
</dbReference>